<dbReference type="EMBL" id="JMSN01000251">
    <property type="protein sequence ID" value="KDN34921.1"/>
    <property type="molecule type" value="Genomic_DNA"/>
</dbReference>
<evidence type="ECO:0000313" key="3">
    <source>
        <dbReference type="Proteomes" id="UP000027361"/>
    </source>
</evidence>
<evidence type="ECO:0000256" key="1">
    <source>
        <dbReference type="SAM" id="MobiDB-lite"/>
    </source>
</evidence>
<dbReference type="RefSeq" id="XP_013239721.1">
    <property type="nucleotide sequence ID" value="XM_013384267.1"/>
</dbReference>
<feature type="non-terminal residue" evidence="2">
    <location>
        <position position="160"/>
    </location>
</feature>
<accession>A0A066V0E5</accession>
<dbReference type="Proteomes" id="UP000027361">
    <property type="component" value="Unassembled WGS sequence"/>
</dbReference>
<keyword evidence="3" id="KW-1185">Reference proteome</keyword>
<dbReference type="GeneID" id="25266794"/>
<comment type="caution">
    <text evidence="2">The sequence shown here is derived from an EMBL/GenBank/DDBJ whole genome shotgun (WGS) entry which is preliminary data.</text>
</comment>
<evidence type="ECO:0000313" key="2">
    <source>
        <dbReference type="EMBL" id="KDN34921.1"/>
    </source>
</evidence>
<dbReference type="HOGENOM" id="CLU_1656411_0_0_1"/>
<reference evidence="2 3" key="1">
    <citation type="submission" date="2014-05" db="EMBL/GenBank/DDBJ databases">
        <title>Draft genome sequence of a rare smut relative, Tilletiaria anomala UBC 951.</title>
        <authorList>
            <consortium name="DOE Joint Genome Institute"/>
            <person name="Toome M."/>
            <person name="Kuo A."/>
            <person name="Henrissat B."/>
            <person name="Lipzen A."/>
            <person name="Tritt A."/>
            <person name="Yoshinaga Y."/>
            <person name="Zane M."/>
            <person name="Barry K."/>
            <person name="Grigoriev I.V."/>
            <person name="Spatafora J.W."/>
            <person name="Aimea M.C."/>
        </authorList>
    </citation>
    <scope>NUCLEOTIDE SEQUENCE [LARGE SCALE GENOMIC DNA]</scope>
    <source>
        <strain evidence="2 3">UBC 951</strain>
    </source>
</reference>
<feature type="compositionally biased region" description="Low complexity" evidence="1">
    <location>
        <begin position="71"/>
        <end position="98"/>
    </location>
</feature>
<proteinExistence type="predicted"/>
<feature type="compositionally biased region" description="Gly residues" evidence="1">
    <location>
        <begin position="41"/>
        <end position="52"/>
    </location>
</feature>
<gene>
    <name evidence="2" type="ORF">K437DRAFT_277024</name>
</gene>
<dbReference type="STRING" id="1037660.A0A066V0E5"/>
<feature type="region of interest" description="Disordered" evidence="1">
    <location>
        <begin position="1"/>
        <end position="111"/>
    </location>
</feature>
<organism evidence="2 3">
    <name type="scientific">Tilletiaria anomala (strain ATCC 24038 / CBS 436.72 / UBC 951)</name>
    <dbReference type="NCBI Taxonomy" id="1037660"/>
    <lineage>
        <taxon>Eukaryota</taxon>
        <taxon>Fungi</taxon>
        <taxon>Dikarya</taxon>
        <taxon>Basidiomycota</taxon>
        <taxon>Ustilaginomycotina</taxon>
        <taxon>Exobasidiomycetes</taxon>
        <taxon>Georgefischeriales</taxon>
        <taxon>Tilletiariaceae</taxon>
        <taxon>Tilletiaria</taxon>
    </lineage>
</organism>
<dbReference type="AlphaFoldDB" id="A0A066V0E5"/>
<protein>
    <submittedName>
        <fullName evidence="2">Uncharacterized protein</fullName>
    </submittedName>
</protein>
<name>A0A066V0E5_TILAU</name>
<sequence length="160" mass="16411">MARDRLAAMRAQQDAHGGGYGAYGGSAPQGGYGDTGNSHPVGGGAYGGGGSQYGAPPVQGGYGGRHMGYDQQGAYGQQQQQAPAPPAYAQTQGSYGQQQQGGGGYKSSYMPEAAPGVVEMQPMQPQFDNGQGDMVSFLNDITELQTSIAAIDNNINKIAE</sequence>
<feature type="compositionally biased region" description="Gly residues" evidence="1">
    <location>
        <begin position="16"/>
        <end position="34"/>
    </location>
</feature>
<dbReference type="InParanoid" id="A0A066V0E5"/>